<feature type="non-terminal residue" evidence="6">
    <location>
        <position position="1"/>
    </location>
</feature>
<comment type="similarity">
    <text evidence="2">Belongs to the glutaredoxin family. CC-type subfamily.</text>
</comment>
<comment type="subcellular location">
    <subcellularLocation>
        <location evidence="1">Cytoplasm</location>
    </subcellularLocation>
</comment>
<evidence type="ECO:0000256" key="2">
    <source>
        <dbReference type="ARBA" id="ARBA00007568"/>
    </source>
</evidence>
<sequence>MADRVMKIASERAVVVFTLSSCCMCHTMTQLMADLSVNAMVHELDRDPRGKEMEAALLKMLGGEGPAVPALFVGGKLVGGTKKVMSLHLARELVPMLKNAGALWL</sequence>
<evidence type="ECO:0000256" key="3">
    <source>
        <dbReference type="ARBA" id="ARBA00022490"/>
    </source>
</evidence>
<dbReference type="Proteomes" id="UP000324897">
    <property type="component" value="Chromosome 6"/>
</dbReference>
<keyword evidence="3" id="KW-0963">Cytoplasm</keyword>
<dbReference type="NCBIfam" id="TIGR02189">
    <property type="entry name" value="GlrX-like_plant"/>
    <property type="match status" value="1"/>
</dbReference>
<evidence type="ECO:0000256" key="1">
    <source>
        <dbReference type="ARBA" id="ARBA00004496"/>
    </source>
</evidence>
<dbReference type="InterPro" id="IPR036249">
    <property type="entry name" value="Thioredoxin-like_sf"/>
</dbReference>
<keyword evidence="4" id="KW-0676">Redox-active center</keyword>
<evidence type="ECO:0000313" key="7">
    <source>
        <dbReference type="Proteomes" id="UP000324897"/>
    </source>
</evidence>
<dbReference type="InterPro" id="IPR002109">
    <property type="entry name" value="Glutaredoxin"/>
</dbReference>
<accession>A0A5J9WPA1</accession>
<comment type="caution">
    <text evidence="6">The sequence shown here is derived from an EMBL/GenBank/DDBJ whole genome shotgun (WGS) entry which is preliminary data.</text>
</comment>
<dbReference type="EMBL" id="RWGY01000002">
    <property type="protein sequence ID" value="TVU49953.1"/>
    <property type="molecule type" value="Genomic_DNA"/>
</dbReference>
<evidence type="ECO:0000259" key="5">
    <source>
        <dbReference type="Pfam" id="PF00462"/>
    </source>
</evidence>
<proteinExistence type="inferred from homology"/>
<dbReference type="OrthoDB" id="418495at2759"/>
<dbReference type="SUPFAM" id="SSF52833">
    <property type="entry name" value="Thioredoxin-like"/>
    <property type="match status" value="1"/>
</dbReference>
<reference evidence="6 7" key="1">
    <citation type="journal article" date="2019" name="Sci. Rep.">
        <title>A high-quality genome of Eragrostis curvula grass provides insights into Poaceae evolution and supports new strategies to enhance forage quality.</title>
        <authorList>
            <person name="Carballo J."/>
            <person name="Santos B.A.C.M."/>
            <person name="Zappacosta D."/>
            <person name="Garbus I."/>
            <person name="Selva J.P."/>
            <person name="Gallo C.A."/>
            <person name="Diaz A."/>
            <person name="Albertini E."/>
            <person name="Caccamo M."/>
            <person name="Echenique V."/>
        </authorList>
    </citation>
    <scope>NUCLEOTIDE SEQUENCE [LARGE SCALE GENOMIC DNA]</scope>
    <source>
        <strain evidence="7">cv. Victoria</strain>
        <tissue evidence="6">Leaf</tissue>
    </source>
</reference>
<dbReference type="InterPro" id="IPR011905">
    <property type="entry name" value="GlrX-like_pln_2"/>
</dbReference>
<name>A0A5J9WPA1_9POAL</name>
<dbReference type="CDD" id="cd03419">
    <property type="entry name" value="GRX_GRXh_1_2_like"/>
    <property type="match status" value="1"/>
</dbReference>
<dbReference type="Pfam" id="PF00462">
    <property type="entry name" value="Glutaredoxin"/>
    <property type="match status" value="1"/>
</dbReference>
<protein>
    <recommendedName>
        <fullName evidence="5">Glutaredoxin domain-containing protein</fullName>
    </recommendedName>
</protein>
<dbReference type="PANTHER" id="PTHR10168">
    <property type="entry name" value="GLUTAREDOXIN"/>
    <property type="match status" value="1"/>
</dbReference>
<feature type="domain" description="Glutaredoxin" evidence="5">
    <location>
        <begin position="14"/>
        <end position="78"/>
    </location>
</feature>
<evidence type="ECO:0000313" key="6">
    <source>
        <dbReference type="EMBL" id="TVU49953.1"/>
    </source>
</evidence>
<dbReference type="Gramene" id="TVU49953">
    <property type="protein sequence ID" value="TVU49953"/>
    <property type="gene ID" value="EJB05_01300"/>
</dbReference>
<organism evidence="6 7">
    <name type="scientific">Eragrostis curvula</name>
    <name type="common">weeping love grass</name>
    <dbReference type="NCBI Taxonomy" id="38414"/>
    <lineage>
        <taxon>Eukaryota</taxon>
        <taxon>Viridiplantae</taxon>
        <taxon>Streptophyta</taxon>
        <taxon>Embryophyta</taxon>
        <taxon>Tracheophyta</taxon>
        <taxon>Spermatophyta</taxon>
        <taxon>Magnoliopsida</taxon>
        <taxon>Liliopsida</taxon>
        <taxon>Poales</taxon>
        <taxon>Poaceae</taxon>
        <taxon>PACMAD clade</taxon>
        <taxon>Chloridoideae</taxon>
        <taxon>Eragrostideae</taxon>
        <taxon>Eragrostidinae</taxon>
        <taxon>Eragrostis</taxon>
    </lineage>
</organism>
<evidence type="ECO:0000256" key="4">
    <source>
        <dbReference type="ARBA" id="ARBA00023284"/>
    </source>
</evidence>
<gene>
    <name evidence="6" type="ORF">EJB05_01300</name>
</gene>
<keyword evidence="7" id="KW-1185">Reference proteome</keyword>
<dbReference type="GO" id="GO:0005737">
    <property type="term" value="C:cytoplasm"/>
    <property type="evidence" value="ECO:0007669"/>
    <property type="project" value="UniProtKB-SubCell"/>
</dbReference>
<dbReference type="Gene3D" id="3.40.30.10">
    <property type="entry name" value="Glutaredoxin"/>
    <property type="match status" value="1"/>
</dbReference>
<dbReference type="PROSITE" id="PS51354">
    <property type="entry name" value="GLUTAREDOXIN_2"/>
    <property type="match status" value="1"/>
</dbReference>
<dbReference type="AlphaFoldDB" id="A0A5J9WPA1"/>